<evidence type="ECO:0000256" key="4">
    <source>
        <dbReference type="ARBA" id="ARBA00022692"/>
    </source>
</evidence>
<accession>A0A9X4SF31</accession>
<dbReference type="RefSeq" id="WP_068166522.1">
    <property type="nucleotide sequence ID" value="NZ_AOGK01000008.1"/>
</dbReference>
<dbReference type="GO" id="GO:0005886">
    <property type="term" value="C:plasma membrane"/>
    <property type="evidence" value="ECO:0007669"/>
    <property type="project" value="UniProtKB-SubCell"/>
</dbReference>
<evidence type="ECO:0000256" key="8">
    <source>
        <dbReference type="ARBA" id="ARBA00038408"/>
    </source>
</evidence>
<evidence type="ECO:0000256" key="10">
    <source>
        <dbReference type="ARBA" id="ARBA00042775"/>
    </source>
</evidence>
<dbReference type="InterPro" id="IPR000297">
    <property type="entry name" value="PPIase_PpiC"/>
</dbReference>
<evidence type="ECO:0000313" key="14">
    <source>
        <dbReference type="EMBL" id="MDG5975661.1"/>
    </source>
</evidence>
<dbReference type="PANTHER" id="PTHR47529:SF1">
    <property type="entry name" value="PERIPLASMIC CHAPERONE PPID"/>
    <property type="match status" value="1"/>
</dbReference>
<dbReference type="InterPro" id="IPR046357">
    <property type="entry name" value="PPIase_dom_sf"/>
</dbReference>
<comment type="subcellular location">
    <subcellularLocation>
        <location evidence="1">Cell inner membrane</location>
        <topology evidence="1">Single-pass type II membrane protein</topology>
        <orientation evidence="1">Periplasmic side</orientation>
    </subcellularLocation>
</comment>
<dbReference type="Proteomes" id="UP001152876">
    <property type="component" value="Unassembled WGS sequence"/>
</dbReference>
<organism evidence="14 15">
    <name type="scientific">Hydrogenophaga taeniospiralis CCUG 15921</name>
    <dbReference type="NCBI Taxonomy" id="1281780"/>
    <lineage>
        <taxon>Bacteria</taxon>
        <taxon>Pseudomonadati</taxon>
        <taxon>Pseudomonadota</taxon>
        <taxon>Betaproteobacteria</taxon>
        <taxon>Burkholderiales</taxon>
        <taxon>Comamonadaceae</taxon>
        <taxon>Hydrogenophaga</taxon>
    </lineage>
</organism>
<feature type="domain" description="PpiC" evidence="13">
    <location>
        <begin position="268"/>
        <end position="371"/>
    </location>
</feature>
<dbReference type="InterPro" id="IPR027304">
    <property type="entry name" value="Trigger_fact/SurA_dom_sf"/>
</dbReference>
<keyword evidence="11" id="KW-0697">Rotamase</keyword>
<dbReference type="PANTHER" id="PTHR47529">
    <property type="entry name" value="PEPTIDYL-PROLYL CIS-TRANS ISOMERASE D"/>
    <property type="match status" value="1"/>
</dbReference>
<gene>
    <name evidence="14" type="ORF">H010_10386</name>
</gene>
<sequence length="639" mass="70145">MFDSIRNHKKYLMGFLMILIIPSFVLFGIQGFTDFNNRGEPVASVDGQDITKIEWDQAHQAESQRLREAMPTIDAKLLDSDQARYATLERMVRERVLAAAAQKFNLYTSDQRLANELQGNEMIAALRKPDGSLDVEAYRQLVARQGMTPEMFETRVRTDLSQRQVVQGIQGSGFAPDGLAQVSLNAFFERREVRVARFAASDFAARVSPSDAEIETFYNANPALFQAPEQADVEYLVLDTTALQQSIVLAEADVRAYYDQNAARLSGGEERRASHILLSVPAGASAADKDKVRERATALLTQVRQAPQTFAEVAKANSQDPGSAANGGDLDFFGRGAMVKPFEDVVFSLAKGGISDLVETEFGFHIIQLTDIKAPKVRSFAEMRAEIEASLKKEQAQKQFAETAEAFSNMVYEQADSLQPAADRFKLTLRTAKGLTRQPRPDAGVLANERLLGAIFAPDSIEKKRNTEAVEIASGQLASARVVQYTAARTQPLAEVRDRVRALLVAQRSAELAKSEGMKQLEAWKAGGEATGLAAALTVSRDKAQGLTQPVLNAALSADPRALPAWVGVDLGDQGYAVVKVDKVLPRETREAPVLAQEVQQYSQWWASAESQAYYEALKERFKVRMLVPEPVAAPAAAR</sequence>
<reference evidence="14" key="1">
    <citation type="submission" date="2013-01" db="EMBL/GenBank/DDBJ databases">
        <title>Genome draft of Hydrogenophaga taeniospiralis 2K1.</title>
        <authorList>
            <person name="Gomila M."/>
            <person name="Lalucat J."/>
        </authorList>
    </citation>
    <scope>NUCLEOTIDE SEQUENCE</scope>
    <source>
        <strain evidence="14">CCUG 15921</strain>
    </source>
</reference>
<dbReference type="Pfam" id="PF13624">
    <property type="entry name" value="SurA_N_3"/>
    <property type="match status" value="1"/>
</dbReference>
<evidence type="ECO:0000256" key="3">
    <source>
        <dbReference type="ARBA" id="ARBA00022519"/>
    </source>
</evidence>
<comment type="similarity">
    <text evidence="8">Belongs to the PpiD chaperone family.</text>
</comment>
<evidence type="ECO:0000256" key="5">
    <source>
        <dbReference type="ARBA" id="ARBA00022989"/>
    </source>
</evidence>
<dbReference type="GO" id="GO:0003755">
    <property type="term" value="F:peptidyl-prolyl cis-trans isomerase activity"/>
    <property type="evidence" value="ECO:0007669"/>
    <property type="project" value="UniProtKB-KW"/>
</dbReference>
<evidence type="ECO:0000256" key="7">
    <source>
        <dbReference type="ARBA" id="ARBA00023186"/>
    </source>
</evidence>
<comment type="caution">
    <text evidence="14">The sequence shown here is derived from an EMBL/GenBank/DDBJ whole genome shotgun (WGS) entry which is preliminary data.</text>
</comment>
<dbReference type="SUPFAM" id="SSF54534">
    <property type="entry name" value="FKBP-like"/>
    <property type="match status" value="1"/>
</dbReference>
<dbReference type="OrthoDB" id="9812372at2"/>
<evidence type="ECO:0000256" key="12">
    <source>
        <dbReference type="SAM" id="Phobius"/>
    </source>
</evidence>
<evidence type="ECO:0000256" key="9">
    <source>
        <dbReference type="ARBA" id="ARBA00040743"/>
    </source>
</evidence>
<evidence type="ECO:0000256" key="2">
    <source>
        <dbReference type="ARBA" id="ARBA00022475"/>
    </source>
</evidence>
<evidence type="ECO:0000259" key="13">
    <source>
        <dbReference type="PROSITE" id="PS50198"/>
    </source>
</evidence>
<dbReference type="InterPro" id="IPR052029">
    <property type="entry name" value="PpiD_chaperone"/>
</dbReference>
<dbReference type="EMBL" id="AOGK01000008">
    <property type="protein sequence ID" value="MDG5975661.1"/>
    <property type="molecule type" value="Genomic_DNA"/>
</dbReference>
<keyword evidence="7" id="KW-0143">Chaperone</keyword>
<keyword evidence="2" id="KW-1003">Cell membrane</keyword>
<evidence type="ECO:0000256" key="1">
    <source>
        <dbReference type="ARBA" id="ARBA00004382"/>
    </source>
</evidence>
<dbReference type="Gene3D" id="1.10.4030.10">
    <property type="entry name" value="Porin chaperone SurA, peptide-binding domain"/>
    <property type="match status" value="1"/>
</dbReference>
<name>A0A9X4SF31_9BURK</name>
<evidence type="ECO:0000256" key="6">
    <source>
        <dbReference type="ARBA" id="ARBA00023136"/>
    </source>
</evidence>
<dbReference type="AlphaFoldDB" id="A0A9X4SF31"/>
<keyword evidence="3" id="KW-0997">Cell inner membrane</keyword>
<evidence type="ECO:0000256" key="11">
    <source>
        <dbReference type="PROSITE-ProRule" id="PRU00278"/>
    </source>
</evidence>
<dbReference type="Gene3D" id="3.10.50.40">
    <property type="match status" value="1"/>
</dbReference>
<feature type="transmembrane region" description="Helical" evidence="12">
    <location>
        <begin position="12"/>
        <end position="32"/>
    </location>
</feature>
<keyword evidence="6 12" id="KW-0472">Membrane</keyword>
<evidence type="ECO:0000313" key="15">
    <source>
        <dbReference type="Proteomes" id="UP001152876"/>
    </source>
</evidence>
<keyword evidence="11 14" id="KW-0413">Isomerase</keyword>
<dbReference type="PROSITE" id="PS50198">
    <property type="entry name" value="PPIC_PPIASE_2"/>
    <property type="match status" value="1"/>
</dbReference>
<keyword evidence="15" id="KW-1185">Reference proteome</keyword>
<proteinExistence type="inferred from homology"/>
<keyword evidence="4 12" id="KW-0812">Transmembrane</keyword>
<dbReference type="Pfam" id="PF13616">
    <property type="entry name" value="Rotamase_3"/>
    <property type="match status" value="1"/>
</dbReference>
<dbReference type="SUPFAM" id="SSF109998">
    <property type="entry name" value="Triger factor/SurA peptide-binding domain-like"/>
    <property type="match status" value="1"/>
</dbReference>
<protein>
    <recommendedName>
        <fullName evidence="9">Periplasmic chaperone PpiD</fullName>
    </recommendedName>
    <alternativeName>
        <fullName evidence="10">Periplasmic folding chaperone</fullName>
    </alternativeName>
</protein>
<keyword evidence="5 12" id="KW-1133">Transmembrane helix</keyword>